<evidence type="ECO:0000313" key="2">
    <source>
        <dbReference type="Proteomes" id="UP000005316"/>
    </source>
</evidence>
<accession>F9DR03</accession>
<dbReference type="RefSeq" id="WP_009766100.1">
    <property type="nucleotide sequence ID" value="NZ_GL982997.1"/>
</dbReference>
<protein>
    <submittedName>
        <fullName evidence="1">Flagellin hook IN domain protein subfamily</fullName>
    </submittedName>
</protein>
<dbReference type="eggNOG" id="ENOG502ZQ6R">
    <property type="taxonomic scope" value="Bacteria"/>
</dbReference>
<dbReference type="HOGENOM" id="CLU_351220_0_0_9"/>
<comment type="caution">
    <text evidence="1">The sequence shown here is derived from an EMBL/GenBank/DDBJ whole genome shotgun (WGS) entry which is preliminary data.</text>
</comment>
<keyword evidence="1" id="KW-0282">Flagellum</keyword>
<reference evidence="1 2" key="1">
    <citation type="submission" date="2011-04" db="EMBL/GenBank/DDBJ databases">
        <authorList>
            <person name="Muzny D."/>
            <person name="Qin X."/>
            <person name="Deng J."/>
            <person name="Jiang H."/>
            <person name="Liu Y."/>
            <person name="Qu J."/>
            <person name="Song X.-Z."/>
            <person name="Zhang L."/>
            <person name="Thornton R."/>
            <person name="Coyle M."/>
            <person name="Francisco L."/>
            <person name="Jackson L."/>
            <person name="Javaid M."/>
            <person name="Korchina V."/>
            <person name="Kovar C."/>
            <person name="Mata R."/>
            <person name="Mathew T."/>
            <person name="Ngo R."/>
            <person name="Nguyen L."/>
            <person name="Nguyen N."/>
            <person name="Okwuonu G."/>
            <person name="Ongeri F."/>
            <person name="Pham C."/>
            <person name="Simmons D."/>
            <person name="Wilczek-Boney K."/>
            <person name="Hale W."/>
            <person name="Jakkamsetti A."/>
            <person name="Pham P."/>
            <person name="Ruth R."/>
            <person name="San Lucas F."/>
            <person name="Warren J."/>
            <person name="Zhang J."/>
            <person name="Zhao Z."/>
            <person name="Zhou C."/>
            <person name="Zhu D."/>
            <person name="Lee S."/>
            <person name="Bess C."/>
            <person name="Blankenburg K."/>
            <person name="Forbes L."/>
            <person name="Fu Q."/>
            <person name="Gubbala S."/>
            <person name="Hirani K."/>
            <person name="Jayaseelan J.C."/>
            <person name="Lara F."/>
            <person name="Munidasa M."/>
            <person name="Palculict T."/>
            <person name="Patil S."/>
            <person name="Pu L.-L."/>
            <person name="Saada N."/>
            <person name="Tang L."/>
            <person name="Weissenberger G."/>
            <person name="Zhu Y."/>
            <person name="Hemphill L."/>
            <person name="Shang Y."/>
            <person name="Youmans B."/>
            <person name="Ayvaz T."/>
            <person name="Ross M."/>
            <person name="Santibanez J."/>
            <person name="Aqrawi P."/>
            <person name="Gross S."/>
            <person name="Joshi V."/>
            <person name="Fowler G."/>
            <person name="Nazareth L."/>
            <person name="Reid J."/>
            <person name="Worley K."/>
            <person name="Petrosino J."/>
            <person name="Highlander S."/>
            <person name="Gibbs R."/>
        </authorList>
    </citation>
    <scope>NUCLEOTIDE SEQUENCE [LARGE SCALE GENOMIC DNA]</scope>
    <source>
        <strain evidence="1 2">2681</strain>
    </source>
</reference>
<proteinExistence type="predicted"/>
<dbReference type="AlphaFoldDB" id="F9DR03"/>
<sequence length="801" mass="83215">MWWGVGVSAINDTTIASNKSTELEFLVNGTDKVTATEFAEKYEGYSVTFLYNKSGAAYGANGTVNVATAGTFKYAVQVTDPEGNKIPEAPLAKDFAEVKVVDATDAVKVSEVALYDQNGDKWENNSVLESDNITIDASVFENALGQKNTDKDAAGNPIAITSPTVKTAVSSDPTVAYYENGTIKVLKDGTVTFTVSFVDLEDTAIVTVNAKKEQKATSIDAKAQTVKAAEAQNLVFKVLDQDGEVLRDASKQVFYTVTKKGENEATSAVATTATNGEVTLSQTLAEGEYTVNVYDKATKDKKFGTFTVKAVDIQDSEIDKYTLSFANEEETKLDLNTLLDPAKNSLNIEAKAFIDSIEVPLSGDLVAKSSNEDVATVDADALNAGEFTVTAGTETGTATITLYTKEEALLTPVATLDVTVENTSPQVSTLTLKKDTKVDAKAADEKQAVVDAVKEDLVKEQIESVTKVAANGVVIVKIANEFGGQEFVLDAKFDDVTLDTAVITVLPIKNVDAVDASVVTVGESTFTFGTEYTNADTLVTAINGAGLGVTAENVEGTVTVKADATGVAGNSIVLNEGTLAGGADLVPAVDASEVTVANETFTFDSAATELDANKYSGADDLVAKIIAKNLGVTASNLEGTVTVTADEVGASGNAIVLNEGTLSGGDDSNKASGTLDITEFSTAAEEEVAAKAATGAFNIGDFSTEEVTAVTPVDGELVLTFSDAVTVEAGAELTLTVDATAVTATVASVSEGKTEVNLTIDSENADVVTDTATIENVTGLTAANGSAVVVKDVVISQQLAQ</sequence>
<gene>
    <name evidence="1" type="ORF">HMPREF9372_1233</name>
</gene>
<organism evidence="1 2">
    <name type="scientific">Sporosarcina newyorkensis 2681</name>
    <dbReference type="NCBI Taxonomy" id="1027292"/>
    <lineage>
        <taxon>Bacteria</taxon>
        <taxon>Bacillati</taxon>
        <taxon>Bacillota</taxon>
        <taxon>Bacilli</taxon>
        <taxon>Bacillales</taxon>
        <taxon>Caryophanaceae</taxon>
        <taxon>Sporosarcina</taxon>
    </lineage>
</organism>
<keyword evidence="1" id="KW-0969">Cilium</keyword>
<dbReference type="OrthoDB" id="2839183at2"/>
<dbReference type="Proteomes" id="UP000005316">
    <property type="component" value="Unassembled WGS sequence"/>
</dbReference>
<dbReference type="Gene3D" id="2.60.40.1080">
    <property type="match status" value="1"/>
</dbReference>
<evidence type="ECO:0000313" key="1">
    <source>
        <dbReference type="EMBL" id="EGQ26775.1"/>
    </source>
</evidence>
<dbReference type="EMBL" id="AFPZ01000032">
    <property type="protein sequence ID" value="EGQ26775.1"/>
    <property type="molecule type" value="Genomic_DNA"/>
</dbReference>
<keyword evidence="1" id="KW-0966">Cell projection</keyword>
<name>F9DR03_9BACL</name>